<dbReference type="Proteomes" id="UP000255443">
    <property type="component" value="Unassembled WGS sequence"/>
</dbReference>
<reference evidence="1 2" key="1">
    <citation type="submission" date="2018-06" db="EMBL/GenBank/DDBJ databases">
        <authorList>
            <consortium name="Pathogen Informatics"/>
            <person name="Doyle S."/>
        </authorList>
    </citation>
    <scope>NUCLEOTIDE SEQUENCE [LARGE SCALE GENOMIC DNA]</scope>
    <source>
        <strain evidence="1 2">NCTC7303</strain>
    </source>
</reference>
<evidence type="ECO:0000313" key="2">
    <source>
        <dbReference type="Proteomes" id="UP000255443"/>
    </source>
</evidence>
<evidence type="ECO:0000313" key="1">
    <source>
        <dbReference type="EMBL" id="SUG28051.1"/>
    </source>
</evidence>
<protein>
    <submittedName>
        <fullName evidence="1">Rhs-associated protein</fullName>
    </submittedName>
</protein>
<dbReference type="AlphaFoldDB" id="A0A379SH13"/>
<accession>A0A379SH13</accession>
<gene>
    <name evidence="1" type="ORF">NCTC7303_00164</name>
</gene>
<sequence>MTLDDEIKEKILQLSDSLLIIDDWDSIADELSDSFEWIGSKINWSKTSKHESLNLKGNYSDWVGQINNFIHANNVNNEISHSNNIYYINDSSLDFSVSIKPAQFYHFLKMAIENIPQHHYFFNREKKWCIVISSEGYIDFGFSTSEKI</sequence>
<dbReference type="EMBL" id="UGXC01000002">
    <property type="protein sequence ID" value="SUG28051.1"/>
    <property type="molecule type" value="Genomic_DNA"/>
</dbReference>
<proteinExistence type="predicted"/>
<organism evidence="1 2">
    <name type="scientific">Salmonella enterica subsp. arizonae</name>
    <dbReference type="NCBI Taxonomy" id="59203"/>
    <lineage>
        <taxon>Bacteria</taxon>
        <taxon>Pseudomonadati</taxon>
        <taxon>Pseudomonadota</taxon>
        <taxon>Gammaproteobacteria</taxon>
        <taxon>Enterobacterales</taxon>
        <taxon>Enterobacteriaceae</taxon>
        <taxon>Salmonella</taxon>
    </lineage>
</organism>
<name>A0A379SH13_SALER</name>